<dbReference type="InterPro" id="IPR001821">
    <property type="entry name" value="NiFe_hydrogenase_ssu"/>
</dbReference>
<feature type="transmembrane region" description="Helical" evidence="11">
    <location>
        <begin position="357"/>
        <end position="383"/>
    </location>
</feature>
<evidence type="ECO:0000256" key="1">
    <source>
        <dbReference type="ARBA" id="ARBA00001966"/>
    </source>
</evidence>
<dbReference type="InterPro" id="IPR037148">
    <property type="entry name" value="NiFe-Hase_small_C_sf"/>
</dbReference>
<dbReference type="GO" id="GO:0044569">
    <property type="term" value="C:[Ni-Fe] hydrogenase complex"/>
    <property type="evidence" value="ECO:0007669"/>
    <property type="project" value="TreeGrafter"/>
</dbReference>
<dbReference type="GO" id="GO:0009055">
    <property type="term" value="F:electron transfer activity"/>
    <property type="evidence" value="ECO:0007669"/>
    <property type="project" value="TreeGrafter"/>
</dbReference>
<evidence type="ECO:0000259" key="12">
    <source>
        <dbReference type="Pfam" id="PF01058"/>
    </source>
</evidence>
<dbReference type="Pfam" id="PF14720">
    <property type="entry name" value="NiFe_hyd_SSU_C"/>
    <property type="match status" value="1"/>
</dbReference>
<comment type="similarity">
    <text evidence="3">Belongs to the [NiFe]/[NiFeSe] hydrogenase small subunit family.</text>
</comment>
<keyword evidence="9" id="KW-0411">Iron-sulfur</keyword>
<keyword evidence="4" id="KW-0004">4Fe-4S</keyword>
<evidence type="ECO:0000313" key="14">
    <source>
        <dbReference type="EMBL" id="QSG08456.1"/>
    </source>
</evidence>
<gene>
    <name evidence="14" type="primary">hyaA2</name>
    <name evidence="14" type="ORF">HSR122_1054</name>
</gene>
<dbReference type="GeneID" id="68851702"/>
<keyword evidence="8" id="KW-0408">Iron</keyword>
<dbReference type="Proteomes" id="UP000662973">
    <property type="component" value="Chromosome"/>
</dbReference>
<dbReference type="Gene3D" id="4.10.480.10">
    <property type="entry name" value="Cytochrome-c3 hydrogenase, C-terminal domain"/>
    <property type="match status" value="1"/>
</dbReference>
<keyword evidence="11" id="KW-0812">Transmembrane</keyword>
<comment type="subcellular location">
    <subcellularLocation>
        <location evidence="2">Cell envelope</location>
    </subcellularLocation>
</comment>
<evidence type="ECO:0000256" key="8">
    <source>
        <dbReference type="ARBA" id="ARBA00023004"/>
    </source>
</evidence>
<feature type="region of interest" description="Disordered" evidence="10">
    <location>
        <begin position="331"/>
        <end position="350"/>
    </location>
</feature>
<dbReference type="SUPFAM" id="SSF56770">
    <property type="entry name" value="HydA/Nqo6-like"/>
    <property type="match status" value="1"/>
</dbReference>
<keyword evidence="5" id="KW-0479">Metal-binding</keyword>
<feature type="compositionally biased region" description="Acidic residues" evidence="10">
    <location>
        <begin position="335"/>
        <end position="347"/>
    </location>
</feature>
<dbReference type="GO" id="GO:0051539">
    <property type="term" value="F:4 iron, 4 sulfur cluster binding"/>
    <property type="evidence" value="ECO:0007669"/>
    <property type="project" value="UniProtKB-KW"/>
</dbReference>
<dbReference type="GO" id="GO:0008901">
    <property type="term" value="F:ferredoxin hydrogenase activity"/>
    <property type="evidence" value="ECO:0007669"/>
    <property type="project" value="InterPro"/>
</dbReference>
<evidence type="ECO:0000256" key="11">
    <source>
        <dbReference type="SAM" id="Phobius"/>
    </source>
</evidence>
<accession>A0A897NDI4</accession>
<evidence type="ECO:0000256" key="4">
    <source>
        <dbReference type="ARBA" id="ARBA00022485"/>
    </source>
</evidence>
<evidence type="ECO:0000256" key="5">
    <source>
        <dbReference type="ARBA" id="ARBA00022723"/>
    </source>
</evidence>
<evidence type="ECO:0000256" key="7">
    <source>
        <dbReference type="ARBA" id="ARBA00023002"/>
    </source>
</evidence>
<dbReference type="RefSeq" id="WP_229111666.1">
    <property type="nucleotide sequence ID" value="NZ_CP064788.1"/>
</dbReference>
<dbReference type="PANTHER" id="PTHR30013:SF5">
    <property type="entry name" value="HYDROGENASE SMALL SUBUNIT"/>
    <property type="match status" value="1"/>
</dbReference>
<proteinExistence type="inferred from homology"/>
<reference evidence="14 15" key="1">
    <citation type="submission" date="2020-11" db="EMBL/GenBank/DDBJ databases">
        <title>Carbohydrate-dependent, anaerobic sulfur respiration: A novel catabolism in halophilic archaea.</title>
        <authorList>
            <person name="Sorokin D.Y."/>
            <person name="Messina E."/>
            <person name="Smedile F."/>
            <person name="La Cono V."/>
            <person name="Hallsworth J.E."/>
            <person name="Yakimov M.M."/>
        </authorList>
    </citation>
    <scope>NUCLEOTIDE SEQUENCE [LARGE SCALE GENOMIC DNA]</scope>
    <source>
        <strain evidence="14 15">HSR12-2</strain>
    </source>
</reference>
<evidence type="ECO:0000256" key="6">
    <source>
        <dbReference type="ARBA" id="ARBA00022729"/>
    </source>
</evidence>
<keyword evidence="15" id="KW-1185">Reference proteome</keyword>
<keyword evidence="11" id="KW-1133">Transmembrane helix</keyword>
<dbReference type="EMBL" id="CP064788">
    <property type="protein sequence ID" value="QSG08456.1"/>
    <property type="molecule type" value="Genomic_DNA"/>
</dbReference>
<dbReference type="Pfam" id="PF01058">
    <property type="entry name" value="Oxidored_q6"/>
    <property type="match status" value="1"/>
</dbReference>
<organism evidence="14 15">
    <name type="scientific">Halapricum desulfuricans</name>
    <dbReference type="NCBI Taxonomy" id="2841257"/>
    <lineage>
        <taxon>Archaea</taxon>
        <taxon>Methanobacteriati</taxon>
        <taxon>Methanobacteriota</taxon>
        <taxon>Stenosarchaea group</taxon>
        <taxon>Halobacteria</taxon>
        <taxon>Halobacteriales</taxon>
        <taxon>Haloarculaceae</taxon>
        <taxon>Halapricum</taxon>
    </lineage>
</organism>
<dbReference type="AlphaFoldDB" id="A0A897NDI4"/>
<evidence type="ECO:0000256" key="10">
    <source>
        <dbReference type="SAM" id="MobiDB-lite"/>
    </source>
</evidence>
<feature type="domain" description="Cytochrome-c3 hydrogenase C-terminal" evidence="13">
    <location>
        <begin position="251"/>
        <end position="328"/>
    </location>
</feature>
<dbReference type="InterPro" id="IPR006137">
    <property type="entry name" value="NADH_UbQ_OxRdtase-like_20kDa"/>
</dbReference>
<keyword evidence="6" id="KW-0732">Signal</keyword>
<dbReference type="PRINTS" id="PR00614">
    <property type="entry name" value="NIHGNASESMLL"/>
</dbReference>
<sequence>MATAPQGRRPVKRIQQETRYDFLSLAVDREPGDVVSEFSAEIDAALERAIEDDLEVAWLQGQSCTGCTISLLQGEYPGDTFQLERFRESIGFHPTLMTDAGDRALESIETAPDVLVIEGSIPVEVPRSATLGVDRFGNRRPIVDWVMELAERAEVVVAVGSCAAYGGLPAAGKRDPEAARPSPTGASGVQFDGIDPGGVVGPAFTTGADLPVINVPGCPVHPDHILLTLATVLNGHTPTLDEFNRPLPLFTPLIHDDCARRPDYEAKNFASEPGEDGCLYEVGCAGVHAHCDDSKRLRNGETTICRDVGAPCIGCVEPAFWDRFTPFYETRETREEVDEPEPIDESEPLIPRPGNSLAGLLIAIPVCLLLVPLLPVFGAVWLLDRWVGPDGPIAWRDDPRNRTVGDR</sequence>
<keyword evidence="11" id="KW-0472">Membrane</keyword>
<dbReference type="GO" id="GO:0046872">
    <property type="term" value="F:metal ion binding"/>
    <property type="evidence" value="ECO:0007669"/>
    <property type="project" value="UniProtKB-KW"/>
</dbReference>
<evidence type="ECO:0000313" key="15">
    <source>
        <dbReference type="Proteomes" id="UP000662973"/>
    </source>
</evidence>
<dbReference type="GO" id="GO:0016020">
    <property type="term" value="C:membrane"/>
    <property type="evidence" value="ECO:0007669"/>
    <property type="project" value="TreeGrafter"/>
</dbReference>
<dbReference type="InterPro" id="IPR037024">
    <property type="entry name" value="NiFe_Hase_small_N_sf"/>
</dbReference>
<dbReference type="PANTHER" id="PTHR30013">
    <property type="entry name" value="NIFE / NIFESE HYDROGENASE SMALL SUBUNIT FAMILY MEMBER"/>
    <property type="match status" value="1"/>
</dbReference>
<dbReference type="PROSITE" id="PS00070">
    <property type="entry name" value="ALDEHYDE_DEHYDR_CYS"/>
    <property type="match status" value="1"/>
</dbReference>
<protein>
    <submittedName>
        <fullName evidence="14">Ni,Fe-hydrogenase I small subunit</fullName>
    </submittedName>
</protein>
<evidence type="ECO:0000256" key="2">
    <source>
        <dbReference type="ARBA" id="ARBA00004196"/>
    </source>
</evidence>
<evidence type="ECO:0000259" key="13">
    <source>
        <dbReference type="Pfam" id="PF14720"/>
    </source>
</evidence>
<comment type="cofactor">
    <cofactor evidence="1">
        <name>[4Fe-4S] cluster</name>
        <dbReference type="ChEBI" id="CHEBI:49883"/>
    </cofactor>
</comment>
<keyword evidence="7" id="KW-0560">Oxidoreductase</keyword>
<dbReference type="KEGG" id="hds:HSR122_1054"/>
<dbReference type="GO" id="GO:0009061">
    <property type="term" value="P:anaerobic respiration"/>
    <property type="evidence" value="ECO:0007669"/>
    <property type="project" value="TreeGrafter"/>
</dbReference>
<dbReference type="InterPro" id="IPR016160">
    <property type="entry name" value="Ald_DH_CS_CYS"/>
</dbReference>
<evidence type="ECO:0000256" key="3">
    <source>
        <dbReference type="ARBA" id="ARBA00006605"/>
    </source>
</evidence>
<name>A0A897NDI4_9EURY</name>
<dbReference type="Gene3D" id="3.40.50.700">
    <property type="entry name" value="NADH:ubiquinone oxidoreductase-like, 20kDa subunit"/>
    <property type="match status" value="1"/>
</dbReference>
<dbReference type="InterPro" id="IPR027394">
    <property type="entry name" value="Cytochrome-c3_hydrogenase_C"/>
</dbReference>
<feature type="domain" description="NADH:ubiquinone oxidoreductase-like 20kDa subunit" evidence="12">
    <location>
        <begin position="64"/>
        <end position="231"/>
    </location>
</feature>
<evidence type="ECO:0000256" key="9">
    <source>
        <dbReference type="ARBA" id="ARBA00023014"/>
    </source>
</evidence>
<dbReference type="GO" id="GO:0009375">
    <property type="term" value="C:ferredoxin hydrogenase complex"/>
    <property type="evidence" value="ECO:0007669"/>
    <property type="project" value="InterPro"/>
</dbReference>